<sequence>MFFGTPHLRSNKANLAEIATQITSLAGKASHTNLASSIKLDFEILDNIHTDFLRLLRLGQFYIHNFIEGKLMAGIGKIVEDYSSKIPDITGMQIHEVIDGDHRSMNRYSTAQDARYRKVISALRHYMNKLDKKHGIERMCDNCEQSSKELPAKPYFSVP</sequence>
<evidence type="ECO:0000313" key="1">
    <source>
        <dbReference type="EMBL" id="KAF2794061.1"/>
    </source>
</evidence>
<dbReference type="EMBL" id="MU001904">
    <property type="protein sequence ID" value="KAF2794061.1"/>
    <property type="molecule type" value="Genomic_DNA"/>
</dbReference>
<organism evidence="1 2">
    <name type="scientific">Melanomma pulvis-pyrius CBS 109.77</name>
    <dbReference type="NCBI Taxonomy" id="1314802"/>
    <lineage>
        <taxon>Eukaryota</taxon>
        <taxon>Fungi</taxon>
        <taxon>Dikarya</taxon>
        <taxon>Ascomycota</taxon>
        <taxon>Pezizomycotina</taxon>
        <taxon>Dothideomycetes</taxon>
        <taxon>Pleosporomycetidae</taxon>
        <taxon>Pleosporales</taxon>
        <taxon>Melanommataceae</taxon>
        <taxon>Melanomma</taxon>
    </lineage>
</organism>
<accession>A0A6A6XCN6</accession>
<name>A0A6A6XCN6_9PLEO</name>
<dbReference type="OrthoDB" id="10650363at2759"/>
<proteinExistence type="predicted"/>
<dbReference type="AlphaFoldDB" id="A0A6A6XCN6"/>
<keyword evidence="2" id="KW-1185">Reference proteome</keyword>
<dbReference type="Proteomes" id="UP000799757">
    <property type="component" value="Unassembled WGS sequence"/>
</dbReference>
<gene>
    <name evidence="1" type="ORF">K505DRAFT_361425</name>
</gene>
<evidence type="ECO:0000313" key="2">
    <source>
        <dbReference type="Proteomes" id="UP000799757"/>
    </source>
</evidence>
<protein>
    <submittedName>
        <fullName evidence="1">Uncharacterized protein</fullName>
    </submittedName>
</protein>
<reference evidence="1" key="1">
    <citation type="journal article" date="2020" name="Stud. Mycol.">
        <title>101 Dothideomycetes genomes: a test case for predicting lifestyles and emergence of pathogens.</title>
        <authorList>
            <person name="Haridas S."/>
            <person name="Albert R."/>
            <person name="Binder M."/>
            <person name="Bloem J."/>
            <person name="Labutti K."/>
            <person name="Salamov A."/>
            <person name="Andreopoulos B."/>
            <person name="Baker S."/>
            <person name="Barry K."/>
            <person name="Bills G."/>
            <person name="Bluhm B."/>
            <person name="Cannon C."/>
            <person name="Castanera R."/>
            <person name="Culley D."/>
            <person name="Daum C."/>
            <person name="Ezra D."/>
            <person name="Gonzalez J."/>
            <person name="Henrissat B."/>
            <person name="Kuo A."/>
            <person name="Liang C."/>
            <person name="Lipzen A."/>
            <person name="Lutzoni F."/>
            <person name="Magnuson J."/>
            <person name="Mondo S."/>
            <person name="Nolan M."/>
            <person name="Ohm R."/>
            <person name="Pangilinan J."/>
            <person name="Park H.-J."/>
            <person name="Ramirez L."/>
            <person name="Alfaro M."/>
            <person name="Sun H."/>
            <person name="Tritt A."/>
            <person name="Yoshinaga Y."/>
            <person name="Zwiers L.-H."/>
            <person name="Turgeon B."/>
            <person name="Goodwin S."/>
            <person name="Spatafora J."/>
            <person name="Crous P."/>
            <person name="Grigoriev I."/>
        </authorList>
    </citation>
    <scope>NUCLEOTIDE SEQUENCE</scope>
    <source>
        <strain evidence="1">CBS 109.77</strain>
    </source>
</reference>